<keyword evidence="1" id="KW-0812">Transmembrane</keyword>
<dbReference type="InterPro" id="IPR032508">
    <property type="entry name" value="FecR_C"/>
</dbReference>
<feature type="domain" description="FecR protein" evidence="2">
    <location>
        <begin position="103"/>
        <end position="194"/>
    </location>
</feature>
<organism evidence="4 5">
    <name type="scientific">Myroides odoratus</name>
    <name type="common">Flavobacterium odoratum</name>
    <dbReference type="NCBI Taxonomy" id="256"/>
    <lineage>
        <taxon>Bacteria</taxon>
        <taxon>Pseudomonadati</taxon>
        <taxon>Bacteroidota</taxon>
        <taxon>Flavobacteriia</taxon>
        <taxon>Flavobacteriales</taxon>
        <taxon>Flavobacteriaceae</taxon>
        <taxon>Myroides</taxon>
    </lineage>
</organism>
<proteinExistence type="predicted"/>
<dbReference type="Gene3D" id="2.60.120.1440">
    <property type="match status" value="1"/>
</dbReference>
<dbReference type="GO" id="GO:0016989">
    <property type="term" value="F:sigma factor antagonist activity"/>
    <property type="evidence" value="ECO:0007669"/>
    <property type="project" value="TreeGrafter"/>
</dbReference>
<feature type="transmembrane region" description="Helical" evidence="1">
    <location>
        <begin position="69"/>
        <end position="89"/>
    </location>
</feature>
<gene>
    <name evidence="4" type="ORF">I6I88_13135</name>
</gene>
<dbReference type="Pfam" id="PF16344">
    <property type="entry name" value="FecR_C"/>
    <property type="match status" value="1"/>
</dbReference>
<dbReference type="InterPro" id="IPR012373">
    <property type="entry name" value="Ferrdict_sens_TM"/>
</dbReference>
<dbReference type="AlphaFoldDB" id="A0A9Q6Z520"/>
<dbReference type="InterPro" id="IPR006860">
    <property type="entry name" value="FecR"/>
</dbReference>
<dbReference type="PIRSF" id="PIRSF018266">
    <property type="entry name" value="FecR"/>
    <property type="match status" value="1"/>
</dbReference>
<evidence type="ECO:0000256" key="1">
    <source>
        <dbReference type="SAM" id="Phobius"/>
    </source>
</evidence>
<dbReference type="GeneID" id="93528613"/>
<reference evidence="4 5" key="1">
    <citation type="submission" date="2021-01" db="EMBL/GenBank/DDBJ databases">
        <title>FDA dAtabase for Regulatory Grade micrObial Sequences (FDA-ARGOS): Supporting development and validation of Infectious Disease Dx tests.</title>
        <authorList>
            <person name="Sproer C."/>
            <person name="Gronow S."/>
            <person name="Severitt S."/>
            <person name="Schroder I."/>
            <person name="Tallon L."/>
            <person name="Sadzewicz L."/>
            <person name="Zhao X."/>
            <person name="Boylan J."/>
            <person name="Ott S."/>
            <person name="Bowen H."/>
            <person name="Vavikolanu K."/>
            <person name="Mehta A."/>
            <person name="Aluvathingal J."/>
            <person name="Nadendla S."/>
            <person name="Lowell S."/>
            <person name="Myers T."/>
            <person name="Yan Y."/>
            <person name="Sichtig H."/>
        </authorList>
    </citation>
    <scope>NUCLEOTIDE SEQUENCE [LARGE SCALE GENOMIC DNA]</scope>
    <source>
        <strain evidence="4 5">FDAARGOS_1131</strain>
    </source>
</reference>
<evidence type="ECO:0000259" key="2">
    <source>
        <dbReference type="Pfam" id="PF04773"/>
    </source>
</evidence>
<evidence type="ECO:0000259" key="3">
    <source>
        <dbReference type="Pfam" id="PF16344"/>
    </source>
</evidence>
<dbReference type="RefSeq" id="WP_002986884.1">
    <property type="nucleotide sequence ID" value="NZ_CP068108.1"/>
</dbReference>
<dbReference type="EMBL" id="CP068108">
    <property type="protein sequence ID" value="QQT99151.1"/>
    <property type="molecule type" value="Genomic_DNA"/>
</dbReference>
<keyword evidence="1" id="KW-1133">Transmembrane helix</keyword>
<feature type="domain" description="Protein FecR C-terminal" evidence="3">
    <location>
        <begin position="239"/>
        <end position="307"/>
    </location>
</feature>
<dbReference type="OrthoDB" id="704021at2"/>
<keyword evidence="1" id="KW-0472">Membrane</keyword>
<dbReference type="PANTHER" id="PTHR30273">
    <property type="entry name" value="PERIPLASMIC SIGNAL SENSOR AND SIGMA FACTOR ACTIVATOR FECR-RELATED"/>
    <property type="match status" value="1"/>
</dbReference>
<evidence type="ECO:0000313" key="4">
    <source>
        <dbReference type="EMBL" id="QQT99151.1"/>
    </source>
</evidence>
<sequence>MYKKFKALLAQYYKGTATSTEEAVVDQFFNALQVGGITEAEVKRNTALYQRLHQSISSKTKPSILKTHVVRYTALAACLAGVGLLYFFLAVKADPQWVTQYAQKGEQLVFQLSDSTVVYLSGGSSIQYPTHFDAQERIVHLQGEAFFEVKRTHPQQPFRVESENLQVQVLGTKFNVNDVKGETISVSVHEGKVQVSDVQGTKNVILRANEKVDFQTTQHQFVAYALEKQDLDQWHKGHLKFRKATIQEVIHVLNRRLNTKVSWQGEAVPTLTISGDFKYNSIEEILNSLNFLYGIDYEKKSDGTIVISQK</sequence>
<dbReference type="Gene3D" id="3.55.50.30">
    <property type="match status" value="1"/>
</dbReference>
<accession>A0A9Q6Z520</accession>
<evidence type="ECO:0000313" key="5">
    <source>
        <dbReference type="Proteomes" id="UP000596202"/>
    </source>
</evidence>
<name>A0A9Q6Z520_MYROD</name>
<dbReference type="PANTHER" id="PTHR30273:SF2">
    <property type="entry name" value="PROTEIN FECR"/>
    <property type="match status" value="1"/>
</dbReference>
<dbReference type="Proteomes" id="UP000596202">
    <property type="component" value="Chromosome"/>
</dbReference>
<protein>
    <submittedName>
        <fullName evidence="4">FecR domain-containing protein</fullName>
    </submittedName>
</protein>
<dbReference type="Pfam" id="PF04773">
    <property type="entry name" value="FecR"/>
    <property type="match status" value="1"/>
</dbReference>